<sequence length="368" mass="39588">MTIIINGQRWAIFLLCSASRKAADVVKSYTKSELWRASRLSVAPMMDWTDRHCRYLHRLLSRHTLLYTEMVTAPALVRGGALHLLDFNAEEHPVALQLGGSDPAELAKAAKLGQAAGYDEINLNCGCPSDRVQSGTFGAILMQDPGLVAECVRAMREAVDIEVTVKCRIGVDDQIAEDVLPEFLSRVGAAGCGRFTIHARKAWLQGLSPKENRDIPPLDYGLVQQMRGLFSGLHLSVNGGVTTLDQAEAFLAAGLDGVMIGRSAYHDPASVLIDADRRIFGDTAPGHTAEGAVLAMLPYIEAHLASGGKLAQVTRHMLGLFQGRPGARVWRRMLSEGAHRKGAGTALVEQALAAFEQAQAEAADSDAA</sequence>
<proteinExistence type="inferred from homology"/>
<dbReference type="GO" id="GO:0102264">
    <property type="term" value="F:tRNA-dihydrouridine20 synthase activity"/>
    <property type="evidence" value="ECO:0007669"/>
    <property type="project" value="UniProtKB-EC"/>
</dbReference>
<dbReference type="PANTHER" id="PTHR42907">
    <property type="entry name" value="FMN-LINKED OXIDOREDUCTASES SUPERFAMILY PROTEIN"/>
    <property type="match status" value="1"/>
</dbReference>
<protein>
    <recommendedName>
        <fullName evidence="9">tRNA-dihydrouridine(20/20a) synthase</fullName>
        <ecNumber evidence="9">1.3.1.91</ecNumber>
    </recommendedName>
    <alternativeName>
        <fullName evidence="9">U20-specific dihydrouridine synthase</fullName>
        <shortName evidence="9">U20-specific Dus</shortName>
    </alternativeName>
    <alternativeName>
        <fullName evidence="9">tRNA-dihydrouridine synthase A</fullName>
    </alternativeName>
</protein>
<dbReference type="EC" id="1.3.1.91" evidence="9"/>
<evidence type="ECO:0000256" key="6">
    <source>
        <dbReference type="ARBA" id="ARBA00022857"/>
    </source>
</evidence>
<dbReference type="CDD" id="cd02801">
    <property type="entry name" value="DUS_like_FMN"/>
    <property type="match status" value="1"/>
</dbReference>
<keyword evidence="7 9" id="KW-0694">RNA-binding</keyword>
<keyword evidence="15" id="KW-1185">Reference proteome</keyword>
<evidence type="ECO:0000256" key="5">
    <source>
        <dbReference type="ARBA" id="ARBA00022694"/>
    </source>
</evidence>
<dbReference type="GO" id="GO:0010181">
    <property type="term" value="F:FMN binding"/>
    <property type="evidence" value="ECO:0007669"/>
    <property type="project" value="UniProtKB-UniRule"/>
</dbReference>
<name>A0A7L9WT63_9RHOB</name>
<evidence type="ECO:0000256" key="8">
    <source>
        <dbReference type="ARBA" id="ARBA00023002"/>
    </source>
</evidence>
<evidence type="ECO:0000256" key="7">
    <source>
        <dbReference type="ARBA" id="ARBA00022884"/>
    </source>
</evidence>
<evidence type="ECO:0000313" key="15">
    <source>
        <dbReference type="Proteomes" id="UP000594118"/>
    </source>
</evidence>
<evidence type="ECO:0000256" key="9">
    <source>
        <dbReference type="HAMAP-Rule" id="MF_02041"/>
    </source>
</evidence>
<keyword evidence="6 9" id="KW-0521">NADP</keyword>
<evidence type="ECO:0000256" key="11">
    <source>
        <dbReference type="PIRSR" id="PIRSR006621-1"/>
    </source>
</evidence>
<dbReference type="NCBIfam" id="TIGR00742">
    <property type="entry name" value="yjbN"/>
    <property type="match status" value="1"/>
</dbReference>
<dbReference type="PANTHER" id="PTHR42907:SF1">
    <property type="entry name" value="FMN-LINKED OXIDOREDUCTASES SUPERFAMILY PROTEIN"/>
    <property type="match status" value="1"/>
</dbReference>
<dbReference type="InterPro" id="IPR013785">
    <property type="entry name" value="Aldolase_TIM"/>
</dbReference>
<dbReference type="InterPro" id="IPR035587">
    <property type="entry name" value="DUS-like_FMN-bd"/>
</dbReference>
<evidence type="ECO:0000259" key="13">
    <source>
        <dbReference type="Pfam" id="PF01207"/>
    </source>
</evidence>
<comment type="catalytic activity">
    <reaction evidence="9">
        <text>5,6-dihydrouridine(20) in tRNA + NADP(+) = uridine(20) in tRNA + NADPH + H(+)</text>
        <dbReference type="Rhea" id="RHEA:53336"/>
        <dbReference type="Rhea" id="RHEA-COMP:13533"/>
        <dbReference type="Rhea" id="RHEA-COMP:13534"/>
        <dbReference type="ChEBI" id="CHEBI:15378"/>
        <dbReference type="ChEBI" id="CHEBI:57783"/>
        <dbReference type="ChEBI" id="CHEBI:58349"/>
        <dbReference type="ChEBI" id="CHEBI:65315"/>
        <dbReference type="ChEBI" id="CHEBI:74443"/>
        <dbReference type="EC" id="1.3.1.91"/>
    </reaction>
</comment>
<feature type="site" description="Interacts with tRNA" evidence="9">
    <location>
        <position position="213"/>
    </location>
</feature>
<evidence type="ECO:0000256" key="12">
    <source>
        <dbReference type="PIRSR" id="PIRSR006621-2"/>
    </source>
</evidence>
<feature type="binding site" evidence="9 12">
    <location>
        <position position="166"/>
    </location>
    <ligand>
        <name>FMN</name>
        <dbReference type="ChEBI" id="CHEBI:58210"/>
    </ligand>
</feature>
<feature type="site" description="Interacts with tRNA; defines subfamily-specific binding signature" evidence="9">
    <location>
        <position position="328"/>
    </location>
</feature>
<feature type="binding site" evidence="9 12">
    <location>
        <position position="97"/>
    </location>
    <ligand>
        <name>FMN</name>
        <dbReference type="ChEBI" id="CHEBI:58210"/>
    </ligand>
</feature>
<keyword evidence="5 9" id="KW-0819">tRNA processing</keyword>
<dbReference type="PIRSF" id="PIRSF006621">
    <property type="entry name" value="Dus"/>
    <property type="match status" value="1"/>
</dbReference>
<feature type="domain" description="DUS-like FMN-binding" evidence="13">
    <location>
        <begin position="42"/>
        <end position="353"/>
    </location>
</feature>
<feature type="binding site" evidence="9 12">
    <location>
        <begin position="44"/>
        <end position="46"/>
    </location>
    <ligand>
        <name>FMN</name>
        <dbReference type="ChEBI" id="CHEBI:58210"/>
    </ligand>
</feature>
<comment type="similarity">
    <text evidence="10">Belongs to the dus family.</text>
</comment>
<dbReference type="Gene3D" id="3.20.20.70">
    <property type="entry name" value="Aldolase class I"/>
    <property type="match status" value="1"/>
</dbReference>
<evidence type="ECO:0000256" key="1">
    <source>
        <dbReference type="ARBA" id="ARBA00001917"/>
    </source>
</evidence>
<comment type="similarity">
    <text evidence="9">Belongs to the Dus family. DusA subfamily.</text>
</comment>
<dbReference type="Pfam" id="PF01207">
    <property type="entry name" value="Dus"/>
    <property type="match status" value="1"/>
</dbReference>
<feature type="site" description="Interacts with tRNA" evidence="9">
    <location>
        <position position="124"/>
    </location>
</feature>
<dbReference type="SUPFAM" id="SSF51395">
    <property type="entry name" value="FMN-linked oxidoreductases"/>
    <property type="match status" value="1"/>
</dbReference>
<comment type="catalytic activity">
    <reaction evidence="9">
        <text>5,6-dihydrouridine(20a) in tRNA + NADP(+) = uridine(20a) in tRNA + NADPH + H(+)</text>
        <dbReference type="Rhea" id="RHEA:53344"/>
        <dbReference type="Rhea" id="RHEA-COMP:13535"/>
        <dbReference type="Rhea" id="RHEA-COMP:13536"/>
        <dbReference type="ChEBI" id="CHEBI:15378"/>
        <dbReference type="ChEBI" id="CHEBI:57783"/>
        <dbReference type="ChEBI" id="CHEBI:58349"/>
        <dbReference type="ChEBI" id="CHEBI:65315"/>
        <dbReference type="ChEBI" id="CHEBI:74443"/>
    </reaction>
</comment>
<feature type="site" description="Interacts with tRNA; defines subfamily-specific binding signature" evidence="9">
    <location>
        <position position="331"/>
    </location>
</feature>
<evidence type="ECO:0000256" key="10">
    <source>
        <dbReference type="PIRNR" id="PIRNR006621"/>
    </source>
</evidence>
<comment type="catalytic activity">
    <reaction evidence="9">
        <text>5,6-dihydrouridine(20) in tRNA + NAD(+) = uridine(20) in tRNA + NADH + H(+)</text>
        <dbReference type="Rhea" id="RHEA:53340"/>
        <dbReference type="Rhea" id="RHEA-COMP:13533"/>
        <dbReference type="Rhea" id="RHEA-COMP:13534"/>
        <dbReference type="ChEBI" id="CHEBI:15378"/>
        <dbReference type="ChEBI" id="CHEBI:57540"/>
        <dbReference type="ChEBI" id="CHEBI:57945"/>
        <dbReference type="ChEBI" id="CHEBI:65315"/>
        <dbReference type="ChEBI" id="CHEBI:74443"/>
        <dbReference type="EC" id="1.3.1.91"/>
    </reaction>
</comment>
<comment type="catalytic activity">
    <reaction evidence="9">
        <text>5,6-dihydrouridine(20a) in tRNA + NAD(+) = uridine(20a) in tRNA + NADH + H(+)</text>
        <dbReference type="Rhea" id="RHEA:53348"/>
        <dbReference type="Rhea" id="RHEA-COMP:13535"/>
        <dbReference type="Rhea" id="RHEA-COMP:13536"/>
        <dbReference type="ChEBI" id="CHEBI:15378"/>
        <dbReference type="ChEBI" id="CHEBI:57540"/>
        <dbReference type="ChEBI" id="CHEBI:57945"/>
        <dbReference type="ChEBI" id="CHEBI:65315"/>
        <dbReference type="ChEBI" id="CHEBI:74443"/>
    </reaction>
</comment>
<comment type="function">
    <text evidence="9">Catalyzes the synthesis of 5,6-dihydrouridine (D), a modified base found in the D-loop of most tRNAs, via the reduction of the C5-C6 double bond in target uridines. Specifically modifies U20 and U20a in tRNAs.</text>
</comment>
<evidence type="ECO:0000313" key="14">
    <source>
        <dbReference type="EMBL" id="QOL83064.1"/>
    </source>
</evidence>
<dbReference type="InterPro" id="IPR018517">
    <property type="entry name" value="tRNA_hU_synthase_CS"/>
</dbReference>
<dbReference type="NCBIfam" id="NF008774">
    <property type="entry name" value="PRK11815.1"/>
    <property type="match status" value="1"/>
</dbReference>
<feature type="active site" description="Proton donor" evidence="9 11">
    <location>
        <position position="127"/>
    </location>
</feature>
<feature type="binding site" evidence="9 12">
    <location>
        <position position="198"/>
    </location>
    <ligand>
        <name>FMN</name>
        <dbReference type="ChEBI" id="CHEBI:58210"/>
    </ligand>
</feature>
<dbReference type="InterPro" id="IPR004653">
    <property type="entry name" value="DusA"/>
</dbReference>
<organism evidence="14 15">
    <name type="scientific">Pseudooceanicola spongiae</name>
    <dbReference type="NCBI Taxonomy" id="2613965"/>
    <lineage>
        <taxon>Bacteria</taxon>
        <taxon>Pseudomonadati</taxon>
        <taxon>Pseudomonadota</taxon>
        <taxon>Alphaproteobacteria</taxon>
        <taxon>Rhodobacterales</taxon>
        <taxon>Paracoccaceae</taxon>
        <taxon>Pseudooceanicola</taxon>
    </lineage>
</organism>
<dbReference type="GO" id="GO:0050660">
    <property type="term" value="F:flavin adenine dinucleotide binding"/>
    <property type="evidence" value="ECO:0007669"/>
    <property type="project" value="InterPro"/>
</dbReference>
<feature type="binding site" evidence="9 12">
    <location>
        <begin position="238"/>
        <end position="240"/>
    </location>
    <ligand>
        <name>FMN</name>
        <dbReference type="ChEBI" id="CHEBI:58210"/>
    </ligand>
</feature>
<dbReference type="KEGG" id="pshq:F3W81_01955"/>
<feature type="binding site" evidence="9 12">
    <location>
        <begin position="261"/>
        <end position="262"/>
    </location>
    <ligand>
        <name>FMN</name>
        <dbReference type="ChEBI" id="CHEBI:58210"/>
    </ligand>
</feature>
<evidence type="ECO:0000256" key="3">
    <source>
        <dbReference type="ARBA" id="ARBA00022630"/>
    </source>
</evidence>
<keyword evidence="12" id="KW-0547">Nucleotide-binding</keyword>
<evidence type="ECO:0000256" key="4">
    <source>
        <dbReference type="ARBA" id="ARBA00022643"/>
    </source>
</evidence>
<evidence type="ECO:0000256" key="2">
    <source>
        <dbReference type="ARBA" id="ARBA00022555"/>
    </source>
</evidence>
<dbReference type="HAMAP" id="MF_02041">
    <property type="entry name" value="DusA_subfam"/>
    <property type="match status" value="1"/>
</dbReference>
<feature type="site" description="Interacts with tRNA; defines subfamily-specific binding signature" evidence="9">
    <location>
        <position position="210"/>
    </location>
</feature>
<dbReference type="GO" id="GO:0000049">
    <property type="term" value="F:tRNA binding"/>
    <property type="evidence" value="ECO:0007669"/>
    <property type="project" value="UniProtKB-UniRule"/>
</dbReference>
<keyword evidence="4 9" id="KW-0288">FMN</keyword>
<dbReference type="AlphaFoldDB" id="A0A7L9WT63"/>
<dbReference type="Gene3D" id="1.20.120.1460">
    <property type="match status" value="1"/>
</dbReference>
<comment type="cofactor">
    <cofactor evidence="1 9 10 12">
        <name>FMN</name>
        <dbReference type="ChEBI" id="CHEBI:58210"/>
    </cofactor>
</comment>
<reference evidence="14 15" key="1">
    <citation type="submission" date="2019-10" db="EMBL/GenBank/DDBJ databases">
        <title>Pseudopuniceibacterium sp. HQ09 islated from Antarctica.</title>
        <authorList>
            <person name="Liao L."/>
            <person name="Su S."/>
            <person name="Chen B."/>
            <person name="Yu Y."/>
        </authorList>
    </citation>
    <scope>NUCLEOTIDE SEQUENCE [LARGE SCALE GENOMIC DNA]</scope>
    <source>
        <strain evidence="14 15">HQ09</strain>
    </source>
</reference>
<keyword evidence="8 9" id="KW-0560">Oxidoreductase</keyword>
<keyword evidence="3 9" id="KW-0285">Flavoprotein</keyword>
<accession>A0A7L9WT63</accession>
<dbReference type="EMBL" id="CP045201">
    <property type="protein sequence ID" value="QOL83064.1"/>
    <property type="molecule type" value="Genomic_DNA"/>
</dbReference>
<keyword evidence="2 9" id="KW-0820">tRNA-binding</keyword>
<dbReference type="Proteomes" id="UP000594118">
    <property type="component" value="Chromosome"/>
</dbReference>
<dbReference type="PROSITE" id="PS01136">
    <property type="entry name" value="UPF0034"/>
    <property type="match status" value="1"/>
</dbReference>
<dbReference type="InterPro" id="IPR001269">
    <property type="entry name" value="DUS_fam"/>
</dbReference>
<gene>
    <name evidence="9 14" type="primary">dusA</name>
    <name evidence="14" type="ORF">F3W81_01955</name>
</gene>